<dbReference type="InterPro" id="IPR021136">
    <property type="entry name" value="Flagellar_hook_control-like_C"/>
</dbReference>
<evidence type="ECO:0000256" key="1">
    <source>
        <dbReference type="SAM" id="MobiDB-lite"/>
    </source>
</evidence>
<dbReference type="InterPro" id="IPR038610">
    <property type="entry name" value="FliK-like_C_sf"/>
</dbReference>
<dbReference type="EMBL" id="JACIDW010000005">
    <property type="protein sequence ID" value="MBB3964637.1"/>
    <property type="molecule type" value="Genomic_DNA"/>
</dbReference>
<feature type="compositionally biased region" description="Low complexity" evidence="1">
    <location>
        <begin position="413"/>
        <end position="426"/>
    </location>
</feature>
<gene>
    <name evidence="3" type="ORF">GGQ67_002298</name>
</gene>
<dbReference type="Pfam" id="PF02120">
    <property type="entry name" value="Flg_hook"/>
    <property type="match status" value="1"/>
</dbReference>
<feature type="region of interest" description="Disordered" evidence="1">
    <location>
        <begin position="226"/>
        <end position="245"/>
    </location>
</feature>
<proteinExistence type="predicted"/>
<comment type="caution">
    <text evidence="3">The sequence shown here is derived from an EMBL/GenBank/DDBJ whole genome shotgun (WGS) entry which is preliminary data.</text>
</comment>
<name>A0A7W6CP57_9HYPH</name>
<feature type="region of interest" description="Disordered" evidence="1">
    <location>
        <begin position="1"/>
        <end position="81"/>
    </location>
</feature>
<feature type="region of interest" description="Disordered" evidence="1">
    <location>
        <begin position="410"/>
        <end position="473"/>
    </location>
</feature>
<feature type="compositionally biased region" description="Low complexity" evidence="1">
    <location>
        <begin position="453"/>
        <end position="473"/>
    </location>
</feature>
<evidence type="ECO:0000313" key="4">
    <source>
        <dbReference type="Proteomes" id="UP000582090"/>
    </source>
</evidence>
<feature type="compositionally biased region" description="Low complexity" evidence="1">
    <location>
        <begin position="7"/>
        <end position="26"/>
    </location>
</feature>
<sequence>MMDISVPAGAADAAAGAKAGRPAGKGADTEGSGGFADVLNKANAGSDRNQGAKANGKQSSETADSGNGAVTSAPPRSKPKAMIDLGNTAVLAQAEADATTANAGKDTQKAGRIDIKSLGKQIDDAAADETVADVADKIAVPTSKDEKTGKPVKTETKPASMDDNAVSDVLSMLEKTPVDGASVAAAGLFAQKTTEAVAADAKDKSSGKAKSKDDAVADVAGALKSATDTTSDVDMPGATSSSDTVGQTFRLTRADSRGTSMDMYIGAEKDAGEVGGKANIETVTVVDSRRYLGLAQNTNSAAVTAAIAGDQEWAHAMQATSSLSNAATLSSTGKVVNTLKIQMNPIDLGLVTATLRLQGDALSVDLKVETAAAYRQLKDDNTKILESLRSQGYAIDGVSISIAPVVNTDTSSQANTQNGAGQNFAQGQGGEARERQNQMGQRSAGGFNVTGEGDATGASSGSSGSSGTGDVYL</sequence>
<protein>
    <submittedName>
        <fullName evidence="3">Chemotaxis protein MotD</fullName>
    </submittedName>
</protein>
<dbReference type="Gene3D" id="3.30.750.140">
    <property type="match status" value="1"/>
</dbReference>
<feature type="region of interest" description="Disordered" evidence="1">
    <location>
        <begin position="142"/>
        <end position="163"/>
    </location>
</feature>
<evidence type="ECO:0000259" key="2">
    <source>
        <dbReference type="Pfam" id="PF02120"/>
    </source>
</evidence>
<accession>A0A7W6CP57</accession>
<dbReference type="Proteomes" id="UP000582090">
    <property type="component" value="Unassembled WGS sequence"/>
</dbReference>
<reference evidence="3 4" key="1">
    <citation type="submission" date="2020-08" db="EMBL/GenBank/DDBJ databases">
        <title>Genomic Encyclopedia of Type Strains, Phase IV (KMG-IV): sequencing the most valuable type-strain genomes for metagenomic binning, comparative biology and taxonomic classification.</title>
        <authorList>
            <person name="Goeker M."/>
        </authorList>
    </citation>
    <scope>NUCLEOTIDE SEQUENCE [LARGE SCALE GENOMIC DNA]</scope>
    <source>
        <strain evidence="3 4">DSM 26575</strain>
    </source>
</reference>
<feature type="domain" description="Flagellar hook-length control protein-like C-terminal" evidence="2">
    <location>
        <begin position="333"/>
        <end position="402"/>
    </location>
</feature>
<feature type="compositionally biased region" description="Polar residues" evidence="1">
    <location>
        <begin position="56"/>
        <end position="70"/>
    </location>
</feature>
<dbReference type="RefSeq" id="WP_183900265.1">
    <property type="nucleotide sequence ID" value="NZ_JACIDW010000005.1"/>
</dbReference>
<keyword evidence="4" id="KW-1185">Reference proteome</keyword>
<dbReference type="AlphaFoldDB" id="A0A7W6CP57"/>
<evidence type="ECO:0000313" key="3">
    <source>
        <dbReference type="EMBL" id="MBB3964637.1"/>
    </source>
</evidence>
<feature type="compositionally biased region" description="Basic and acidic residues" evidence="1">
    <location>
        <begin position="143"/>
        <end position="156"/>
    </location>
</feature>
<organism evidence="3 4">
    <name type="scientific">Rhizobium metallidurans</name>
    <dbReference type="NCBI Taxonomy" id="1265931"/>
    <lineage>
        <taxon>Bacteria</taxon>
        <taxon>Pseudomonadati</taxon>
        <taxon>Pseudomonadota</taxon>
        <taxon>Alphaproteobacteria</taxon>
        <taxon>Hyphomicrobiales</taxon>
        <taxon>Rhizobiaceae</taxon>
        <taxon>Rhizobium/Agrobacterium group</taxon>
        <taxon>Rhizobium</taxon>
    </lineage>
</organism>